<gene>
    <name evidence="1" type="ORF">PY32053_03039</name>
</gene>
<dbReference type="RefSeq" id="WP_120443045.1">
    <property type="nucleotide sequence ID" value="NZ_CP031078.1"/>
</dbReference>
<sequence length="85" mass="9566">MTEHTDSPDLRTTSKVDDHLQVALIKMVEEGVTVRFALSRIMAFAALQYVVNDGGDEAARVFREVAQNIEDGRLKHREKTRPVAN</sequence>
<accession>A0A386UPH2</accession>
<evidence type="ECO:0000313" key="1">
    <source>
        <dbReference type="EMBL" id="AYF02624.1"/>
    </source>
</evidence>
<dbReference type="EMBL" id="CP031078">
    <property type="protein sequence ID" value="AYF02624.1"/>
    <property type="molecule type" value="Genomic_DNA"/>
</dbReference>
<organism evidence="1 2">
    <name type="scientific">Paracoccus yeei</name>
    <dbReference type="NCBI Taxonomy" id="147645"/>
    <lineage>
        <taxon>Bacteria</taxon>
        <taxon>Pseudomonadati</taxon>
        <taxon>Pseudomonadota</taxon>
        <taxon>Alphaproteobacteria</taxon>
        <taxon>Rhodobacterales</taxon>
        <taxon>Paracoccaceae</taxon>
        <taxon>Paracoccus</taxon>
    </lineage>
</organism>
<reference evidence="2" key="1">
    <citation type="submission" date="2018-07" db="EMBL/GenBank/DDBJ databases">
        <title>Genome Structure of the Opportunistic Pathogen Paracoccus yeei (Alphaproteobacteria) and Identification of Putative Virulence Factors.</title>
        <authorList>
            <person name="Lasek R."/>
            <person name="Szuplewska M."/>
            <person name="Mitura M."/>
            <person name="Decewicz P."/>
            <person name="Chmielowska C."/>
            <person name="Pawlot A."/>
            <person name="Sentkowska D."/>
            <person name="Czarnecki J."/>
            <person name="Bartosik D."/>
        </authorList>
    </citation>
    <scope>NUCLEOTIDE SEQUENCE [LARGE SCALE GENOMIC DNA]</scope>
    <source>
        <strain evidence="2">CCUG 32053</strain>
    </source>
</reference>
<dbReference type="Proteomes" id="UP000272010">
    <property type="component" value="Chromosome"/>
</dbReference>
<proteinExistence type="predicted"/>
<name>A0A386UPH2_9RHOB</name>
<protein>
    <submittedName>
        <fullName evidence="1">Uncharacterized protein</fullName>
    </submittedName>
</protein>
<dbReference type="AlphaFoldDB" id="A0A386UPH2"/>
<evidence type="ECO:0000313" key="2">
    <source>
        <dbReference type="Proteomes" id="UP000272010"/>
    </source>
</evidence>